<dbReference type="Pfam" id="PF02321">
    <property type="entry name" value="OEP"/>
    <property type="match status" value="2"/>
</dbReference>
<keyword evidence="2" id="KW-0472">Membrane</keyword>
<protein>
    <submittedName>
        <fullName evidence="3">Efflux transporter outer membrane subunit</fullName>
    </submittedName>
</protein>
<dbReference type="EMBL" id="JBIWXY010000002">
    <property type="protein sequence ID" value="MFJ5446875.1"/>
    <property type="molecule type" value="Genomic_DNA"/>
</dbReference>
<reference evidence="3 4" key="1">
    <citation type="submission" date="2024-11" db="EMBL/GenBank/DDBJ databases">
        <authorList>
            <person name="Kaparullina E.N."/>
            <person name="Delegan Y.A."/>
            <person name="Doronina N.V."/>
        </authorList>
    </citation>
    <scope>NUCLEOTIDE SEQUENCE [LARGE SCALE GENOMIC DNA]</scope>
    <source>
        <strain evidence="3 4">7sh_L</strain>
    </source>
</reference>
<dbReference type="InterPro" id="IPR003423">
    <property type="entry name" value="OMP_efflux"/>
</dbReference>
<dbReference type="Gene3D" id="1.20.1600.10">
    <property type="entry name" value="Outer membrane efflux proteins (OEP)"/>
    <property type="match status" value="1"/>
</dbReference>
<keyword evidence="4" id="KW-1185">Reference proteome</keyword>
<name>A0ABW8GND2_9PROT</name>
<dbReference type="NCBIfam" id="TIGR01845">
    <property type="entry name" value="outer_NodT"/>
    <property type="match status" value="1"/>
</dbReference>
<keyword evidence="2" id="KW-0449">Lipoprotein</keyword>
<keyword evidence="2" id="KW-0564">Palmitate</keyword>
<dbReference type="PANTHER" id="PTHR30203:SF33">
    <property type="entry name" value="BLR4455 PROTEIN"/>
    <property type="match status" value="1"/>
</dbReference>
<comment type="caution">
    <text evidence="3">The sequence shown here is derived from an EMBL/GenBank/DDBJ whole genome shotgun (WGS) entry which is preliminary data.</text>
</comment>
<dbReference type="Gene3D" id="2.20.200.10">
    <property type="entry name" value="Outer membrane efflux proteins (OEP)"/>
    <property type="match status" value="1"/>
</dbReference>
<evidence type="ECO:0000256" key="1">
    <source>
        <dbReference type="ARBA" id="ARBA00007613"/>
    </source>
</evidence>
<proteinExistence type="inferred from homology"/>
<dbReference type="RefSeq" id="WP_400882965.1">
    <property type="nucleotide sequence ID" value="NZ_JBIWXY010000002.1"/>
</dbReference>
<dbReference type="PANTHER" id="PTHR30203">
    <property type="entry name" value="OUTER MEMBRANE CATION EFFLUX PROTEIN"/>
    <property type="match status" value="1"/>
</dbReference>
<evidence type="ECO:0000313" key="3">
    <source>
        <dbReference type="EMBL" id="MFJ5446875.1"/>
    </source>
</evidence>
<organism evidence="3 4">
    <name type="scientific">Methylobacillus methanolivorans</name>
    <dbReference type="NCBI Taxonomy" id="1848927"/>
    <lineage>
        <taxon>Bacteria</taxon>
        <taxon>Pseudomonadati</taxon>
        <taxon>Pseudomonadota</taxon>
        <taxon>Betaproteobacteria</taxon>
        <taxon>Nitrosomonadales</taxon>
        <taxon>Methylophilaceae</taxon>
        <taxon>Methylobacillus</taxon>
    </lineage>
</organism>
<sequence>MNKLIQIAMRHTLMARLAKHASIQLSPRLMSWGASVLPVCALLMSSGCAVGPDYHRPALKTPQAYTATSLPERTVSAAGSAGQVQALLPGQSVQQQWWQAFGSRELDKLVADAINASPDLQAANAALLAAREHVAAQRGLYWPSVSAQFNPTRQKIASSLSTPAYAEQIMLYSLYTAQLNIGYVPDVFGANRRMVEALAAQVDFQRYARQAAYTSLVGNIVNTAIQEASLRAQINAAHELVALSAQMLAMSQRQYAAGQVSLADVTAQEAALAQAQAALLPLQQQLDQQHNLLAVLTGHYPSELPAQAFDLDKLHLPAALPVSLPAQLLEQRPDIRSAEAQLQAASAMVGVATAARLPSVTLSANIGGATLQFADLLKGAGSFWTVGANILQPVFAGGQLLHQQCAAEATYAQAAAQYRSTVLTAFQDTADTLQAIHYNAETLRLADVAYQAAQKNLLIVQRQRERGAASQPEVLLAQQQYQQAVMSLVQARAARYNGTVALFQALGGAWWEADSQESGQP</sequence>
<keyword evidence="2" id="KW-1134">Transmembrane beta strand</keyword>
<evidence type="ECO:0000313" key="4">
    <source>
        <dbReference type="Proteomes" id="UP001617669"/>
    </source>
</evidence>
<keyword evidence="2" id="KW-0812">Transmembrane</keyword>
<gene>
    <name evidence="3" type="ORF">ACIKP9_11595</name>
</gene>
<comment type="subcellular location">
    <subcellularLocation>
        <location evidence="2">Cell membrane</location>
        <topology evidence="2">Lipid-anchor</topology>
    </subcellularLocation>
</comment>
<accession>A0ABW8GND2</accession>
<dbReference type="InterPro" id="IPR010131">
    <property type="entry name" value="MdtP/NodT-like"/>
</dbReference>
<dbReference type="Proteomes" id="UP001617669">
    <property type="component" value="Unassembled WGS sequence"/>
</dbReference>
<comment type="similarity">
    <text evidence="1 2">Belongs to the outer membrane factor (OMF) (TC 1.B.17) family.</text>
</comment>
<dbReference type="SUPFAM" id="SSF56954">
    <property type="entry name" value="Outer membrane efflux proteins (OEP)"/>
    <property type="match status" value="1"/>
</dbReference>
<evidence type="ECO:0000256" key="2">
    <source>
        <dbReference type="RuleBase" id="RU362097"/>
    </source>
</evidence>